<comment type="caution">
    <text evidence="2">The sequence shown here is derived from an EMBL/GenBank/DDBJ whole genome shotgun (WGS) entry which is preliminary data.</text>
</comment>
<evidence type="ECO:0000313" key="2">
    <source>
        <dbReference type="EMBL" id="TQM65674.1"/>
    </source>
</evidence>
<dbReference type="RefSeq" id="WP_141915526.1">
    <property type="nucleotide sequence ID" value="NZ_BAAAYS010000001.1"/>
</dbReference>
<evidence type="ECO:0000313" key="3">
    <source>
        <dbReference type="Proteomes" id="UP000318331"/>
    </source>
</evidence>
<dbReference type="Pfam" id="PF12708">
    <property type="entry name" value="Pect-lyase_RHGA_epim"/>
    <property type="match status" value="1"/>
</dbReference>
<proteinExistence type="predicted"/>
<evidence type="ECO:0000259" key="1">
    <source>
        <dbReference type="Pfam" id="PF12708"/>
    </source>
</evidence>
<dbReference type="SUPFAM" id="SSF51126">
    <property type="entry name" value="Pectin lyase-like"/>
    <property type="match status" value="1"/>
</dbReference>
<dbReference type="InterPro" id="IPR011050">
    <property type="entry name" value="Pectin_lyase_fold/virulence"/>
</dbReference>
<keyword evidence="3" id="KW-1185">Reference proteome</keyword>
<dbReference type="Gene3D" id="2.160.20.10">
    <property type="entry name" value="Single-stranded right-handed beta-helix, Pectin lyase-like"/>
    <property type="match status" value="1"/>
</dbReference>
<dbReference type="GO" id="GO:0016829">
    <property type="term" value="F:lyase activity"/>
    <property type="evidence" value="ECO:0007669"/>
    <property type="project" value="UniProtKB-KW"/>
</dbReference>
<gene>
    <name evidence="2" type="ORF">FB466_0483</name>
</gene>
<dbReference type="AlphaFoldDB" id="A0A543I539"/>
<dbReference type="Proteomes" id="UP000318331">
    <property type="component" value="Unassembled WGS sequence"/>
</dbReference>
<organism evidence="2 3">
    <name type="scientific">Klugiella xanthotipulae</name>
    <dbReference type="NCBI Taxonomy" id="244735"/>
    <lineage>
        <taxon>Bacteria</taxon>
        <taxon>Bacillati</taxon>
        <taxon>Actinomycetota</taxon>
        <taxon>Actinomycetes</taxon>
        <taxon>Micrococcales</taxon>
        <taxon>Microbacteriaceae</taxon>
        <taxon>Klugiella</taxon>
    </lineage>
</organism>
<dbReference type="EMBL" id="VFPN01000001">
    <property type="protein sequence ID" value="TQM65674.1"/>
    <property type="molecule type" value="Genomic_DNA"/>
</dbReference>
<name>A0A543I539_9MICO</name>
<sequence length="536" mass="55759">MTPPLTGITPTTRPTRNVMNCGAIGDGIADDTAAIQKALTVTTGFVSVYFPRGTYKITSQITWDPYRVELRGDTATIHCEMKTPATYAIRVASSATAAPDLPRTTPVSPHPTWAKNRGIHFRSSNNSNGLTCGGSPGTANGTKTSWDIRPTLTAQVVLNAMVFQGFAVACRVTTGATALRFRDCLFTENSTAVLVDAADTALARTSVHGAHVSFNGCDFTKNAASSWMVEARGGQSVLLNNCSLTASAQLLYAGDTSVVSLVGCIVTNAGTVYPAGTSTATIQVDQSASLHLRHSTLKLNTAGTGTLTHAIQVASGAAASLDLCTVHTEKITALAAGGGRVRVTRTHPLALGGSGTTGSDALSTLLALNDQHNRLSGGVKNPTAWTRTTGVLTAPPTVAPTTGIMANRNVLKVAYTGTAESELSVTVPLADGTRQLGYRFDLIREGAPSTLTVKQVTVRFFAGVDAPTGPVLRKIVEKPGTALSSNAWSTITAGWNLDTLAQNSDLYRWATITLTVTGTTAGSVLAVSEAYVNAFG</sequence>
<dbReference type="InterPro" id="IPR012334">
    <property type="entry name" value="Pectin_lyas_fold"/>
</dbReference>
<feature type="domain" description="Rhamnogalacturonase A/B/Epimerase-like pectate lyase" evidence="1">
    <location>
        <begin position="16"/>
        <end position="77"/>
    </location>
</feature>
<reference evidence="2 3" key="1">
    <citation type="submission" date="2019-06" db="EMBL/GenBank/DDBJ databases">
        <title>Sequencing the genomes of 1000 actinobacteria strains.</title>
        <authorList>
            <person name="Klenk H.-P."/>
        </authorList>
    </citation>
    <scope>NUCLEOTIDE SEQUENCE [LARGE SCALE GENOMIC DNA]</scope>
    <source>
        <strain evidence="2 3">DSM 18031</strain>
    </source>
</reference>
<protein>
    <submittedName>
        <fullName evidence="2">Pectate lyase-like protein</fullName>
    </submittedName>
</protein>
<accession>A0A543I539</accession>
<dbReference type="InterPro" id="IPR024535">
    <property type="entry name" value="RHGA/B-epi-like_pectate_lyase"/>
</dbReference>
<keyword evidence="2" id="KW-0456">Lyase</keyword>